<organism evidence="1 2">
    <name type="scientific">Elysia crispata</name>
    <name type="common">lettuce slug</name>
    <dbReference type="NCBI Taxonomy" id="231223"/>
    <lineage>
        <taxon>Eukaryota</taxon>
        <taxon>Metazoa</taxon>
        <taxon>Spiralia</taxon>
        <taxon>Lophotrochozoa</taxon>
        <taxon>Mollusca</taxon>
        <taxon>Gastropoda</taxon>
        <taxon>Heterobranchia</taxon>
        <taxon>Euthyneura</taxon>
        <taxon>Panpulmonata</taxon>
        <taxon>Sacoglossa</taxon>
        <taxon>Placobranchoidea</taxon>
        <taxon>Plakobranchidae</taxon>
        <taxon>Elysia</taxon>
    </lineage>
</organism>
<comment type="caution">
    <text evidence="1">The sequence shown here is derived from an EMBL/GenBank/DDBJ whole genome shotgun (WGS) entry which is preliminary data.</text>
</comment>
<protein>
    <submittedName>
        <fullName evidence="1">Uncharacterized protein</fullName>
    </submittedName>
</protein>
<dbReference type="EMBL" id="JAWDGP010002895">
    <property type="protein sequence ID" value="KAK3778803.1"/>
    <property type="molecule type" value="Genomic_DNA"/>
</dbReference>
<keyword evidence="2" id="KW-1185">Reference proteome</keyword>
<evidence type="ECO:0000313" key="2">
    <source>
        <dbReference type="Proteomes" id="UP001283361"/>
    </source>
</evidence>
<sequence>MNLYQIRNHANGAFLSLLNASSVCLSWPRCFGVLVANFQTSVPDIRPLLRGVSPNKGRQSSPVAHHKGRPLTYLMRWPAADPPSQPIRGLPVVSPESVIKSYLECNLSTHRGLSSCQQLGLQDSGPRTVLARAPQPACSAVESPISQCRFHSFIFVLKLPCPIPVMKVKS</sequence>
<gene>
    <name evidence="1" type="ORF">RRG08_013071</name>
</gene>
<proteinExistence type="predicted"/>
<reference evidence="1" key="1">
    <citation type="journal article" date="2023" name="G3 (Bethesda)">
        <title>A reference genome for the long-term kleptoplast-retaining sea slug Elysia crispata morphotype clarki.</title>
        <authorList>
            <person name="Eastman K.E."/>
            <person name="Pendleton A.L."/>
            <person name="Shaikh M.A."/>
            <person name="Suttiyut T."/>
            <person name="Ogas R."/>
            <person name="Tomko P."/>
            <person name="Gavelis G."/>
            <person name="Widhalm J.R."/>
            <person name="Wisecaver J.H."/>
        </authorList>
    </citation>
    <scope>NUCLEOTIDE SEQUENCE</scope>
    <source>
        <strain evidence="1">ECLA1</strain>
    </source>
</reference>
<dbReference type="AlphaFoldDB" id="A0AAE1A0Q1"/>
<evidence type="ECO:0000313" key="1">
    <source>
        <dbReference type="EMBL" id="KAK3778803.1"/>
    </source>
</evidence>
<accession>A0AAE1A0Q1</accession>
<dbReference type="Proteomes" id="UP001283361">
    <property type="component" value="Unassembled WGS sequence"/>
</dbReference>
<name>A0AAE1A0Q1_9GAST</name>